<accession>A0A0F7SFL8</accession>
<dbReference type="EMBL" id="LN483249">
    <property type="protein sequence ID" value="CDZ97616.1"/>
    <property type="molecule type" value="Genomic_DNA"/>
</dbReference>
<evidence type="ECO:0000256" key="1">
    <source>
        <dbReference type="SAM" id="MobiDB-lite"/>
    </source>
</evidence>
<organism evidence="2">
    <name type="scientific">Phaffia rhodozyma</name>
    <name type="common">Yeast</name>
    <name type="synonym">Xanthophyllomyces dendrorhous</name>
    <dbReference type="NCBI Taxonomy" id="264483"/>
    <lineage>
        <taxon>Eukaryota</taxon>
        <taxon>Fungi</taxon>
        <taxon>Dikarya</taxon>
        <taxon>Basidiomycota</taxon>
        <taxon>Agaricomycotina</taxon>
        <taxon>Tremellomycetes</taxon>
        <taxon>Cystofilobasidiales</taxon>
        <taxon>Mrakiaceae</taxon>
        <taxon>Phaffia</taxon>
    </lineage>
</organism>
<reference evidence="2" key="1">
    <citation type="submission" date="2014-08" db="EMBL/GenBank/DDBJ databases">
        <authorList>
            <person name="Sharma Rahul"/>
            <person name="Thines Marco"/>
        </authorList>
    </citation>
    <scope>NUCLEOTIDE SEQUENCE</scope>
</reference>
<protein>
    <submittedName>
        <fullName evidence="2">Uncharacterized protein</fullName>
    </submittedName>
</protein>
<feature type="region of interest" description="Disordered" evidence="1">
    <location>
        <begin position="305"/>
        <end position="346"/>
    </location>
</feature>
<name>A0A0F7SFL8_PHARH</name>
<dbReference type="AlphaFoldDB" id="A0A0F7SFL8"/>
<proteinExistence type="predicted"/>
<evidence type="ECO:0000313" key="2">
    <source>
        <dbReference type="EMBL" id="CDZ97616.1"/>
    </source>
</evidence>
<sequence>MSSLLDPSLPSLVIRPSSSGSTVEVFDAQGRKIYLYGRTSLQHTPYQATLEDAHFGAAVSSISTSSDAQSKVKQIQLFNPDVELELRSVGRMSYTWQFTWESELYQWKQPRLSSKEFTCFCVRKPDPDVDVSRARLGDTKSPTIITFQQYNIDRFSIKDHKGLEIILLTTLLSFLDASQEREDRPIMISSSADDTTTMVPLAPPAVPPKPQNLREEIGFGDFEEPPDPNELTITSAHSVETYAQKSFDLLLDSSMLFVILRAKSPEMIPKTVKVAEEVKRLRHREGWESMDEEQEIFQYVVENIEDPTGPSKLETKPTAGSIRRPPKVIDLNDPVPATSGPSPSSL</sequence>